<feature type="transmembrane region" description="Helical" evidence="1">
    <location>
        <begin position="76"/>
        <end position="98"/>
    </location>
</feature>
<dbReference type="OrthoDB" id="9789229at2"/>
<protein>
    <recommendedName>
        <fullName evidence="4">ABC-transporter type IV</fullName>
    </recommendedName>
</protein>
<feature type="transmembrane region" description="Helical" evidence="1">
    <location>
        <begin position="201"/>
        <end position="220"/>
    </location>
</feature>
<accession>A0A0P8YE33</accession>
<reference evidence="2 3" key="1">
    <citation type="submission" date="2015-09" db="EMBL/GenBank/DDBJ databases">
        <title>Genome sequence of Oxobacter pfennigii DSM 3222.</title>
        <authorList>
            <person name="Poehlein A."/>
            <person name="Bengelsdorf F.R."/>
            <person name="Schiel-Bengelsdorf B."/>
            <person name="Duerre P."/>
            <person name="Daniel R."/>
        </authorList>
    </citation>
    <scope>NUCLEOTIDE SEQUENCE [LARGE SCALE GENOMIC DNA]</scope>
    <source>
        <strain evidence="2 3">DSM 3222</strain>
    </source>
</reference>
<keyword evidence="1" id="KW-0472">Membrane</keyword>
<keyword evidence="1" id="KW-0812">Transmembrane</keyword>
<evidence type="ECO:0008006" key="4">
    <source>
        <dbReference type="Google" id="ProtNLM"/>
    </source>
</evidence>
<evidence type="ECO:0000313" key="2">
    <source>
        <dbReference type="EMBL" id="KPU45483.1"/>
    </source>
</evidence>
<feature type="transmembrane region" description="Helical" evidence="1">
    <location>
        <begin position="7"/>
        <end position="28"/>
    </location>
</feature>
<proteinExistence type="predicted"/>
<name>A0A0P8YE33_9CLOT</name>
<dbReference type="Proteomes" id="UP000050326">
    <property type="component" value="Unassembled WGS sequence"/>
</dbReference>
<dbReference type="RefSeq" id="WP_054873832.1">
    <property type="nucleotide sequence ID" value="NZ_LKET01000021.1"/>
</dbReference>
<dbReference type="STRING" id="36849.OXPF_07160"/>
<dbReference type="PATRIC" id="fig|36849.3.peg.767"/>
<dbReference type="InterPro" id="IPR010540">
    <property type="entry name" value="CmpB_TMEM229"/>
</dbReference>
<feature type="transmembrane region" description="Helical" evidence="1">
    <location>
        <begin position="143"/>
        <end position="164"/>
    </location>
</feature>
<dbReference type="EMBL" id="LKET01000021">
    <property type="protein sequence ID" value="KPU45483.1"/>
    <property type="molecule type" value="Genomic_DNA"/>
</dbReference>
<feature type="transmembrane region" description="Helical" evidence="1">
    <location>
        <begin position="110"/>
        <end position="131"/>
    </location>
</feature>
<organism evidence="2 3">
    <name type="scientific">Oxobacter pfennigii</name>
    <dbReference type="NCBI Taxonomy" id="36849"/>
    <lineage>
        <taxon>Bacteria</taxon>
        <taxon>Bacillati</taxon>
        <taxon>Bacillota</taxon>
        <taxon>Clostridia</taxon>
        <taxon>Eubacteriales</taxon>
        <taxon>Clostridiaceae</taxon>
        <taxon>Oxobacter</taxon>
    </lineage>
</organism>
<comment type="caution">
    <text evidence="2">The sequence shown here is derived from an EMBL/GenBank/DDBJ whole genome shotgun (WGS) entry which is preliminary data.</text>
</comment>
<feature type="transmembrane region" description="Helical" evidence="1">
    <location>
        <begin position="34"/>
        <end position="55"/>
    </location>
</feature>
<dbReference type="AlphaFoldDB" id="A0A0P8YE33"/>
<dbReference type="Pfam" id="PF06541">
    <property type="entry name" value="ABC_trans_CmpB"/>
    <property type="match status" value="1"/>
</dbReference>
<keyword evidence="3" id="KW-1185">Reference proteome</keyword>
<gene>
    <name evidence="2" type="ORF">OXPF_07160</name>
</gene>
<sequence length="241" mass="27941">MHKFIDMILFFSIYSFMGWAMESIFAVIKERKFINRGFLTGFFCPIYGFGAVIIIQSSKWVFSIFGNHYAGPMVNILLAVILVTVLEYITGFLLERIFNCKWWDYSSDALNFHGYICLKYSLLWGLLSFLLMQVVHPVILRTVSLIPANVKSHLAIFLLLYFMADTVKSVGDALDLRNVILNYSNISVNGYYKKIIRYKRLFLAFPRLLILNAGIINLDIRSILNDRMDKLKVKLKSKFLL</sequence>
<keyword evidence="1" id="KW-1133">Transmembrane helix</keyword>
<evidence type="ECO:0000256" key="1">
    <source>
        <dbReference type="SAM" id="Phobius"/>
    </source>
</evidence>
<evidence type="ECO:0000313" key="3">
    <source>
        <dbReference type="Proteomes" id="UP000050326"/>
    </source>
</evidence>